<dbReference type="AlphaFoldDB" id="A0A9D2BVE6"/>
<dbReference type="PROSITE" id="PS51257">
    <property type="entry name" value="PROKAR_LIPOPROTEIN"/>
    <property type="match status" value="1"/>
</dbReference>
<gene>
    <name evidence="3" type="ORF">H9846_08965</name>
</gene>
<evidence type="ECO:0000256" key="2">
    <source>
        <dbReference type="SAM" id="SignalP"/>
    </source>
</evidence>
<dbReference type="Proteomes" id="UP000886751">
    <property type="component" value="Unassembled WGS sequence"/>
</dbReference>
<feature type="chain" id="PRO_5039019552" description="Lipoprotein" evidence="2">
    <location>
        <begin position="26"/>
        <end position="487"/>
    </location>
</feature>
<comment type="caution">
    <text evidence="3">The sequence shown here is derived from an EMBL/GenBank/DDBJ whole genome shotgun (WGS) entry which is preliminary data.</text>
</comment>
<protein>
    <recommendedName>
        <fullName evidence="5">Lipoprotein</fullName>
    </recommendedName>
</protein>
<evidence type="ECO:0000313" key="4">
    <source>
        <dbReference type="Proteomes" id="UP000886751"/>
    </source>
</evidence>
<evidence type="ECO:0008006" key="5">
    <source>
        <dbReference type="Google" id="ProtNLM"/>
    </source>
</evidence>
<sequence length="487" mass="52940">MKTRLPVVLALAAALALAACAPAHTADAPQNEQTAETAPAQETAPEPQTAGPAGAFFTVEAWNATEPVFNAGDAYYMLDPTYHLGYCLLTEIDYATAEQRVVCRVPGCGHDTDACPAYFPGKGRELCVFTVGETLYVYRPVVTMHYEGSWDDYYAEVVAPKLQERPQGWETLTDEELLAYCRGRYAEQSAPAGLYVIEGGGTSRRELTCTQDLASTTMRWCDGAALYGYAYDALPTGNSAGYRIALADGSVTTFPLMQYEKIVGAQGGRLLTSRPVADAPLPDPGQNWEAYDAAMQNAVVEYDWLDPATGMRSKVLERPRDASLYEDNGFCGLLNGELVFEEQELQDDGTALDRAFCAYDPAAGTWRDLLRPLPDASMTLRHPDAACPASSAACTAPYLWFTGSSGWTEDLTWVLDIRTGTLTAVQQKLADAPYGPQAVYPLAQTDDGRFLVRTAYRGEGELYDYSLIGIDAFLQGSTAYTPVQMLA</sequence>
<dbReference type="EMBL" id="DXEI01000134">
    <property type="protein sequence ID" value="HIX95573.1"/>
    <property type="molecule type" value="Genomic_DNA"/>
</dbReference>
<reference evidence="3" key="1">
    <citation type="journal article" date="2021" name="PeerJ">
        <title>Extensive microbial diversity within the chicken gut microbiome revealed by metagenomics and culture.</title>
        <authorList>
            <person name="Gilroy R."/>
            <person name="Ravi A."/>
            <person name="Getino M."/>
            <person name="Pursley I."/>
            <person name="Horton D.L."/>
            <person name="Alikhan N.F."/>
            <person name="Baker D."/>
            <person name="Gharbi K."/>
            <person name="Hall N."/>
            <person name="Watson M."/>
            <person name="Adriaenssens E.M."/>
            <person name="Foster-Nyarko E."/>
            <person name="Jarju S."/>
            <person name="Secka A."/>
            <person name="Antonio M."/>
            <person name="Oren A."/>
            <person name="Chaudhuri R.R."/>
            <person name="La Ragione R."/>
            <person name="Hildebrand F."/>
            <person name="Pallen M.J."/>
        </authorList>
    </citation>
    <scope>NUCLEOTIDE SEQUENCE</scope>
    <source>
        <strain evidence="3">ChiHecec2B26-7398</strain>
    </source>
</reference>
<dbReference type="SUPFAM" id="SSF50965">
    <property type="entry name" value="Galactose oxidase, central domain"/>
    <property type="match status" value="1"/>
</dbReference>
<accession>A0A9D2BVE6</accession>
<name>A0A9D2BVE6_9FIRM</name>
<evidence type="ECO:0000256" key="1">
    <source>
        <dbReference type="SAM" id="MobiDB-lite"/>
    </source>
</evidence>
<evidence type="ECO:0000313" key="3">
    <source>
        <dbReference type="EMBL" id="HIX95573.1"/>
    </source>
</evidence>
<organism evidence="3 4">
    <name type="scientific">Candidatus Gemmiger excrementipullorum</name>
    <dbReference type="NCBI Taxonomy" id="2838610"/>
    <lineage>
        <taxon>Bacteria</taxon>
        <taxon>Bacillati</taxon>
        <taxon>Bacillota</taxon>
        <taxon>Clostridia</taxon>
        <taxon>Eubacteriales</taxon>
        <taxon>Gemmiger</taxon>
    </lineage>
</organism>
<reference evidence="3" key="2">
    <citation type="submission" date="2021-04" db="EMBL/GenBank/DDBJ databases">
        <authorList>
            <person name="Gilroy R."/>
        </authorList>
    </citation>
    <scope>NUCLEOTIDE SEQUENCE</scope>
    <source>
        <strain evidence="3">ChiHecec2B26-7398</strain>
    </source>
</reference>
<feature type="signal peptide" evidence="2">
    <location>
        <begin position="1"/>
        <end position="25"/>
    </location>
</feature>
<feature type="region of interest" description="Disordered" evidence="1">
    <location>
        <begin position="27"/>
        <end position="49"/>
    </location>
</feature>
<dbReference type="InterPro" id="IPR011043">
    <property type="entry name" value="Gal_Oxase/kelch_b-propeller"/>
</dbReference>
<proteinExistence type="predicted"/>
<keyword evidence="2" id="KW-0732">Signal</keyword>